<evidence type="ECO:0000313" key="2">
    <source>
        <dbReference type="EMBL" id="CAB4792593.1"/>
    </source>
</evidence>
<gene>
    <name evidence="2" type="ORF">UFOPK2975_00755</name>
</gene>
<name>A0A6J6X9W6_9ZZZZ</name>
<organism evidence="2">
    <name type="scientific">freshwater metagenome</name>
    <dbReference type="NCBI Taxonomy" id="449393"/>
    <lineage>
        <taxon>unclassified sequences</taxon>
        <taxon>metagenomes</taxon>
        <taxon>ecological metagenomes</taxon>
    </lineage>
</organism>
<dbReference type="SUPFAM" id="SSF56281">
    <property type="entry name" value="Metallo-hydrolase/oxidoreductase"/>
    <property type="match status" value="1"/>
</dbReference>
<dbReference type="PANTHER" id="PTHR23131:SF4">
    <property type="entry name" value="METALLO-BETA-LACTAMASE SUPERFAMILY POTEIN"/>
    <property type="match status" value="1"/>
</dbReference>
<evidence type="ECO:0000259" key="1">
    <source>
        <dbReference type="SMART" id="SM00849"/>
    </source>
</evidence>
<dbReference type="Gene3D" id="3.60.15.10">
    <property type="entry name" value="Ribonuclease Z/Hydroxyacylglutathione hydrolase-like"/>
    <property type="match status" value="1"/>
</dbReference>
<dbReference type="Pfam" id="PF00753">
    <property type="entry name" value="Lactamase_B"/>
    <property type="match status" value="1"/>
</dbReference>
<dbReference type="PANTHER" id="PTHR23131">
    <property type="entry name" value="ENDORIBONUCLEASE LACTB2"/>
    <property type="match status" value="1"/>
</dbReference>
<protein>
    <submittedName>
        <fullName evidence="2">Unannotated protein</fullName>
    </submittedName>
</protein>
<feature type="domain" description="Metallo-beta-lactamase" evidence="1">
    <location>
        <begin position="42"/>
        <end position="265"/>
    </location>
</feature>
<accession>A0A6J6X9W6</accession>
<dbReference type="EMBL" id="CAFAAG010000048">
    <property type="protein sequence ID" value="CAB4792593.1"/>
    <property type="molecule type" value="Genomic_DNA"/>
</dbReference>
<dbReference type="AlphaFoldDB" id="A0A6J6X9W6"/>
<sequence length="352" mass="39002">MVDVSDKVYTKQEQVPATAEITEVAPNILRTQLPIDMPGLGHVNMYVLEDSRGVAVVDPGLPGKATWQAINNRLAEIGVPLRRVHSIIVTHSHPDHFGGAGRLRAETGADIITHESFRMFFDPTEPDDVDVETVAAAPRVPFGDTPWGGPGHSLPWRRRMYYKGSSRFPTLFRAPKPTIRLAEGEHISLAGREWMAIHTPGHTEDHLCLFDPEAGVMLCGDHVLPTITPHISGMTKNVDPLKGFFDSLDKVGAFGSQVKISLPAHGLPFANLALRCDQIKEHHVGRLEKLRVVANELDKPLTVTEYSGHLFSPRAQGTMADSETYAHLEHLRIAGEFDYKVREGIREYSRVN</sequence>
<dbReference type="InterPro" id="IPR050662">
    <property type="entry name" value="Sec-metab_biosynth-thioest"/>
</dbReference>
<dbReference type="InterPro" id="IPR036866">
    <property type="entry name" value="RibonucZ/Hydroxyglut_hydro"/>
</dbReference>
<reference evidence="2" key="1">
    <citation type="submission" date="2020-05" db="EMBL/GenBank/DDBJ databases">
        <authorList>
            <person name="Chiriac C."/>
            <person name="Salcher M."/>
            <person name="Ghai R."/>
            <person name="Kavagutti S V."/>
        </authorList>
    </citation>
    <scope>NUCLEOTIDE SEQUENCE</scope>
</reference>
<dbReference type="SMART" id="SM00849">
    <property type="entry name" value="Lactamase_B"/>
    <property type="match status" value="1"/>
</dbReference>
<dbReference type="InterPro" id="IPR001279">
    <property type="entry name" value="Metallo-B-lactamas"/>
</dbReference>
<proteinExistence type="predicted"/>